<protein>
    <submittedName>
        <fullName evidence="2">Uncharacterized protein</fullName>
    </submittedName>
</protein>
<proteinExistence type="predicted"/>
<evidence type="ECO:0000313" key="3">
    <source>
        <dbReference type="Proteomes" id="UP000078200"/>
    </source>
</evidence>
<accession>A0A1A9VJ37</accession>
<evidence type="ECO:0000256" key="1">
    <source>
        <dbReference type="SAM" id="Phobius"/>
    </source>
</evidence>
<dbReference type="EnsemblMetazoa" id="GAUT039021-RA">
    <property type="protein sequence ID" value="GAUT039021-PA"/>
    <property type="gene ID" value="GAUT039021"/>
</dbReference>
<reference evidence="2" key="1">
    <citation type="submission" date="2020-05" db="UniProtKB">
        <authorList>
            <consortium name="EnsemblMetazoa"/>
        </authorList>
    </citation>
    <scope>IDENTIFICATION</scope>
    <source>
        <strain evidence="2">TTRI</strain>
    </source>
</reference>
<dbReference type="Proteomes" id="UP000078200">
    <property type="component" value="Unassembled WGS sequence"/>
</dbReference>
<sequence length="111" mass="12982">MNNQKVPLQSSHTFVNGLCWHNKNSRMVQNRKRSLFAVLHLEAKNFTIIPDEFREFSKSNLLIVFNPLTEETQDSAVKEIDWRTSLFIISECEPLHGIFALLIIVMFILFM</sequence>
<dbReference type="AlphaFoldDB" id="A0A1A9VJ37"/>
<keyword evidence="1" id="KW-1133">Transmembrane helix</keyword>
<keyword evidence="1" id="KW-0812">Transmembrane</keyword>
<dbReference type="VEuPathDB" id="VectorBase:GAUT039021"/>
<feature type="transmembrane region" description="Helical" evidence="1">
    <location>
        <begin position="94"/>
        <end position="110"/>
    </location>
</feature>
<keyword evidence="1" id="KW-0472">Membrane</keyword>
<name>A0A1A9VJ37_GLOAU</name>
<organism evidence="2 3">
    <name type="scientific">Glossina austeni</name>
    <name type="common">Savannah tsetse fly</name>
    <dbReference type="NCBI Taxonomy" id="7395"/>
    <lineage>
        <taxon>Eukaryota</taxon>
        <taxon>Metazoa</taxon>
        <taxon>Ecdysozoa</taxon>
        <taxon>Arthropoda</taxon>
        <taxon>Hexapoda</taxon>
        <taxon>Insecta</taxon>
        <taxon>Pterygota</taxon>
        <taxon>Neoptera</taxon>
        <taxon>Endopterygota</taxon>
        <taxon>Diptera</taxon>
        <taxon>Brachycera</taxon>
        <taxon>Muscomorpha</taxon>
        <taxon>Hippoboscoidea</taxon>
        <taxon>Glossinidae</taxon>
        <taxon>Glossina</taxon>
    </lineage>
</organism>
<evidence type="ECO:0000313" key="2">
    <source>
        <dbReference type="EnsemblMetazoa" id="GAUT039021-PA"/>
    </source>
</evidence>
<keyword evidence="3" id="KW-1185">Reference proteome</keyword>